<keyword evidence="3" id="KW-1185">Reference proteome</keyword>
<accession>A0ABV2AVT6</accession>
<gene>
    <name evidence="2" type="ORF">MHBO_005026</name>
</gene>
<proteinExistence type="predicted"/>
<evidence type="ECO:0000313" key="3">
    <source>
        <dbReference type="Proteomes" id="UP001439008"/>
    </source>
</evidence>
<reference evidence="2 3" key="1">
    <citation type="journal article" date="2024" name="BMC Biol.">
        <title>Comparative genomics of Ascetosporea gives new insight into the evolutionary basis for animal parasitism in Rhizaria.</title>
        <authorList>
            <person name="Hiltunen Thoren M."/>
            <person name="Onut-Brannstrom I."/>
            <person name="Alfjorden A."/>
            <person name="Peckova H."/>
            <person name="Swords F."/>
            <person name="Hooper C."/>
            <person name="Holzer A.S."/>
            <person name="Bass D."/>
            <person name="Burki F."/>
        </authorList>
    </citation>
    <scope>NUCLEOTIDE SEQUENCE [LARGE SCALE GENOMIC DNA]</scope>
    <source>
        <strain evidence="2">20-A016</strain>
    </source>
</reference>
<evidence type="ECO:0000256" key="1">
    <source>
        <dbReference type="SAM" id="MobiDB-lite"/>
    </source>
</evidence>
<name>A0ABV2AVT6_9EUKA</name>
<organism evidence="2 3">
    <name type="scientific">Bonamia ostreae</name>
    <dbReference type="NCBI Taxonomy" id="126728"/>
    <lineage>
        <taxon>Eukaryota</taxon>
        <taxon>Sar</taxon>
        <taxon>Rhizaria</taxon>
        <taxon>Endomyxa</taxon>
        <taxon>Ascetosporea</taxon>
        <taxon>Haplosporida</taxon>
        <taxon>Bonamia</taxon>
    </lineage>
</organism>
<comment type="caution">
    <text evidence="2">The sequence shown here is derived from an EMBL/GenBank/DDBJ whole genome shotgun (WGS) entry which is preliminary data.</text>
</comment>
<feature type="compositionally biased region" description="Basic residues" evidence="1">
    <location>
        <begin position="60"/>
        <end position="72"/>
    </location>
</feature>
<feature type="region of interest" description="Disordered" evidence="1">
    <location>
        <begin position="60"/>
        <end position="88"/>
    </location>
</feature>
<dbReference type="EMBL" id="JBDODL010006262">
    <property type="protein sequence ID" value="MES1923453.1"/>
    <property type="molecule type" value="Genomic_DNA"/>
</dbReference>
<protein>
    <submittedName>
        <fullName evidence="2">Uncharacterized protein</fullName>
    </submittedName>
</protein>
<evidence type="ECO:0000313" key="2">
    <source>
        <dbReference type="EMBL" id="MES1923453.1"/>
    </source>
</evidence>
<sequence>MEDSGKTQNRHFESKPVTNISVPYVFQPFLVIQPARDHRHSFNLVRLRLRTVLLQRRLGRGKQRVQRSKSDRRHFSVAGDPDFPNGAIHSTASDRLELGVRRRGHLPRFYAFPQLSHRRRRPQVFSPDVAI</sequence>
<dbReference type="Proteomes" id="UP001439008">
    <property type="component" value="Unassembled WGS sequence"/>
</dbReference>